<dbReference type="EMBL" id="NQJD01000014">
    <property type="protein sequence ID" value="TAA74963.1"/>
    <property type="molecule type" value="Genomic_DNA"/>
</dbReference>
<dbReference type="PANTHER" id="PTHR11102">
    <property type="entry name" value="SEL-1-LIKE PROTEIN"/>
    <property type="match status" value="1"/>
</dbReference>
<dbReference type="InterPro" id="IPR050767">
    <property type="entry name" value="Sel1_AlgK"/>
</dbReference>
<dbReference type="AlphaFoldDB" id="A0A521G1R8"/>
<name>A0A521G1R8_9BACT</name>
<dbReference type="InterPro" id="IPR006597">
    <property type="entry name" value="Sel1-like"/>
</dbReference>
<comment type="caution">
    <text evidence="1">The sequence shown here is derived from an EMBL/GenBank/DDBJ whole genome shotgun (WGS) entry which is preliminary data.</text>
</comment>
<gene>
    <name evidence="1" type="ORF">CDV28_11448</name>
</gene>
<proteinExistence type="predicted"/>
<dbReference type="SUPFAM" id="SSF81901">
    <property type="entry name" value="HCP-like"/>
    <property type="match status" value="1"/>
</dbReference>
<reference evidence="1" key="1">
    <citation type="submission" date="2017-07" db="EMBL/GenBank/DDBJ databases">
        <title>The cable genome - Insights into the physiology and evolution of filamentous bacteria capable of sulfide oxidation via long distance electron transfer.</title>
        <authorList>
            <person name="Thorup C."/>
            <person name="Bjerg J.T."/>
            <person name="Schreiber L."/>
            <person name="Nielsen L.P."/>
            <person name="Kjeldsen K.U."/>
            <person name="Boesen T."/>
            <person name="Boggild A."/>
            <person name="Meysman F."/>
            <person name="Geelhoed J."/>
            <person name="Schramm A."/>
        </authorList>
    </citation>
    <scope>NUCLEOTIDE SEQUENCE [LARGE SCALE GENOMIC DNA]</scope>
    <source>
        <strain evidence="1">GS</strain>
    </source>
</reference>
<accession>A0A521G1R8</accession>
<sequence length="541" mass="60506">MSFFDFLKKLADSDRHDRRKQLEAASFRHEGEEAESCAALDSIRIKDEPLSALAPEFNLSSQPEAETALPEMNPQHQRAVEHRLVAESSTPYPLPGGIYAMQERNGGLYRIVKVVHAEDGFVHVLRYAGRFLQVPERLSEQELTLEVDAIDGSFGAEHLPIPAQSFAANSIFIQDRPLTDSDFRGWQLYVDSVYDCLSDNSPAWLRKVGSYAAWRDDPNAMAVLADRYLLGVDLPRDSKKSRYWLNRIVQRGISIIQLGEQVREEYQILTGGVYSYAEEDGSWVVCKAVLKDRHGVQLLICPTHFEHMPKKTNPARLLAHAAQSGQECVHASLTADDFLNRPALFMGLLPITLEELHCYRKHLRALCSETTFQPSTFEVLLQRAEANEAEAQLEVAQMYLTGDPEWEIEQSIPEAVRWLTEAANLGHGPAAYALSMICRDGAGDAVAQDAPLSFEWLLYAAQLNYGLAQLEAAECCLQGQGCPQDAALAHAWLSVAVSHDNGLSEEQKQRAKTQRQDIDAALPAAQKAKARDYFRHLQDSF</sequence>
<evidence type="ECO:0000313" key="1">
    <source>
        <dbReference type="EMBL" id="TAA74963.1"/>
    </source>
</evidence>
<dbReference type="InterPro" id="IPR011990">
    <property type="entry name" value="TPR-like_helical_dom_sf"/>
</dbReference>
<organism evidence="1 2">
    <name type="scientific">Candidatus Electronema aureum</name>
    <dbReference type="NCBI Taxonomy" id="2005002"/>
    <lineage>
        <taxon>Bacteria</taxon>
        <taxon>Pseudomonadati</taxon>
        <taxon>Thermodesulfobacteriota</taxon>
        <taxon>Desulfobulbia</taxon>
        <taxon>Desulfobulbales</taxon>
        <taxon>Desulfobulbaceae</taxon>
        <taxon>Candidatus Electronema</taxon>
    </lineage>
</organism>
<dbReference type="SMART" id="SM00671">
    <property type="entry name" value="SEL1"/>
    <property type="match status" value="4"/>
</dbReference>
<dbReference type="Proteomes" id="UP000316238">
    <property type="component" value="Unassembled WGS sequence"/>
</dbReference>
<keyword evidence="2" id="KW-1185">Reference proteome</keyword>
<dbReference type="Pfam" id="PF08238">
    <property type="entry name" value="Sel1"/>
    <property type="match status" value="4"/>
</dbReference>
<evidence type="ECO:0000313" key="2">
    <source>
        <dbReference type="Proteomes" id="UP000316238"/>
    </source>
</evidence>
<protein>
    <submittedName>
        <fullName evidence="1">Sel1 repeat-containing protein</fullName>
    </submittedName>
</protein>
<dbReference type="Gene3D" id="1.25.40.10">
    <property type="entry name" value="Tetratricopeptide repeat domain"/>
    <property type="match status" value="1"/>
</dbReference>
<dbReference type="PANTHER" id="PTHR11102:SF160">
    <property type="entry name" value="ERAD-ASSOCIATED E3 UBIQUITIN-PROTEIN LIGASE COMPONENT HRD3"/>
    <property type="match status" value="1"/>
</dbReference>